<name>A0A1H9ACH4_9GAMM</name>
<sequence length="207" mass="23393">MSGDLQFFLDFMSPFAYLAHQRLPSLARRYGRGITYCPIDLPAAKRAAGNSGPPNVKIPVKLRYLMTDMDRWARRYGVPLKFPASLDSGLMNKGLYYAIDRAQAESYAGVAWRRCWGEGSDMGDPALLQEVAEELGWDAGEFLGFLHSEDAEARYDAGNRRAQELGVFGVPTIRIGDQMWWGNDRLDFLEEYLAQPDLKFAIQEKVL</sequence>
<evidence type="ECO:0000313" key="4">
    <source>
        <dbReference type="EMBL" id="SEP74133.1"/>
    </source>
</evidence>
<dbReference type="Pfam" id="PF01323">
    <property type="entry name" value="DSBA"/>
    <property type="match status" value="1"/>
</dbReference>
<dbReference type="InterPro" id="IPR044087">
    <property type="entry name" value="NahD-like"/>
</dbReference>
<evidence type="ECO:0000256" key="2">
    <source>
        <dbReference type="PIRSR" id="PIRSR006386-1"/>
    </source>
</evidence>
<dbReference type="SUPFAM" id="SSF52833">
    <property type="entry name" value="Thioredoxin-like"/>
    <property type="match status" value="1"/>
</dbReference>
<dbReference type="AlphaFoldDB" id="A0A1H9ACH4"/>
<keyword evidence="5" id="KW-1185">Reference proteome</keyword>
<dbReference type="Gene3D" id="3.40.30.10">
    <property type="entry name" value="Glutaredoxin"/>
    <property type="match status" value="1"/>
</dbReference>
<dbReference type="PANTHER" id="PTHR42943">
    <property type="entry name" value="GLUTATHIONE S-TRANSFERASE KAPPA"/>
    <property type="match status" value="1"/>
</dbReference>
<feature type="active site" description="Nucleophile" evidence="2">
    <location>
        <position position="13"/>
    </location>
</feature>
<gene>
    <name evidence="4" type="ORF">SAMN04488038_101348</name>
</gene>
<dbReference type="GO" id="GO:1901170">
    <property type="term" value="P:naphthalene catabolic process"/>
    <property type="evidence" value="ECO:0007669"/>
    <property type="project" value="InterPro"/>
</dbReference>
<comment type="similarity">
    <text evidence="1">Belongs to the GST superfamily. NadH family.</text>
</comment>
<dbReference type="CDD" id="cd03022">
    <property type="entry name" value="DsbA_HCCA_Iso"/>
    <property type="match status" value="1"/>
</dbReference>
<organism evidence="4 5">
    <name type="scientific">Solimonas aquatica</name>
    <dbReference type="NCBI Taxonomy" id="489703"/>
    <lineage>
        <taxon>Bacteria</taxon>
        <taxon>Pseudomonadati</taxon>
        <taxon>Pseudomonadota</taxon>
        <taxon>Gammaproteobacteria</taxon>
        <taxon>Nevskiales</taxon>
        <taxon>Nevskiaceae</taxon>
        <taxon>Solimonas</taxon>
    </lineage>
</organism>
<dbReference type="PANTHER" id="PTHR42943:SF2">
    <property type="entry name" value="GLUTATHIONE S-TRANSFERASE KAPPA 1"/>
    <property type="match status" value="1"/>
</dbReference>
<evidence type="ECO:0000256" key="1">
    <source>
        <dbReference type="PIRNR" id="PIRNR006386"/>
    </source>
</evidence>
<dbReference type="InterPro" id="IPR001853">
    <property type="entry name" value="DSBA-like_thioredoxin_dom"/>
</dbReference>
<dbReference type="PIRSF" id="PIRSF006386">
    <property type="entry name" value="HCCAis_GSTk"/>
    <property type="match status" value="1"/>
</dbReference>
<dbReference type="OrthoDB" id="5244108at2"/>
<dbReference type="EC" id="5.99.1.4" evidence="1"/>
<dbReference type="GO" id="GO:0006749">
    <property type="term" value="P:glutathione metabolic process"/>
    <property type="evidence" value="ECO:0007669"/>
    <property type="project" value="TreeGrafter"/>
</dbReference>
<evidence type="ECO:0000313" key="5">
    <source>
        <dbReference type="Proteomes" id="UP000199233"/>
    </source>
</evidence>
<dbReference type="InterPro" id="IPR014440">
    <property type="entry name" value="HCCAis_GSTk"/>
</dbReference>
<dbReference type="InterPro" id="IPR036249">
    <property type="entry name" value="Thioredoxin-like_sf"/>
</dbReference>
<dbReference type="GO" id="GO:0004602">
    <property type="term" value="F:glutathione peroxidase activity"/>
    <property type="evidence" value="ECO:0007669"/>
    <property type="project" value="TreeGrafter"/>
</dbReference>
<reference evidence="5" key="1">
    <citation type="submission" date="2016-10" db="EMBL/GenBank/DDBJ databases">
        <authorList>
            <person name="Varghese N."/>
            <person name="Submissions S."/>
        </authorList>
    </citation>
    <scope>NUCLEOTIDE SEQUENCE [LARGE SCALE GENOMIC DNA]</scope>
    <source>
        <strain evidence="5">DSM 25927</strain>
    </source>
</reference>
<dbReference type="GO" id="GO:0004364">
    <property type="term" value="F:glutathione transferase activity"/>
    <property type="evidence" value="ECO:0007669"/>
    <property type="project" value="TreeGrafter"/>
</dbReference>
<dbReference type="InterPro" id="IPR051924">
    <property type="entry name" value="GST_Kappa/NadH"/>
</dbReference>
<evidence type="ECO:0000259" key="3">
    <source>
        <dbReference type="Pfam" id="PF01323"/>
    </source>
</evidence>
<proteinExistence type="inferred from homology"/>
<dbReference type="STRING" id="489703.SAMN04488038_101348"/>
<protein>
    <recommendedName>
        <fullName evidence="1">2-hydroxychromene-2-carboxylate isomerase</fullName>
        <ecNumber evidence="1">5.99.1.4</ecNumber>
    </recommendedName>
</protein>
<keyword evidence="1 4" id="KW-0413">Isomerase</keyword>
<feature type="domain" description="DSBA-like thioredoxin" evidence="3">
    <location>
        <begin position="5"/>
        <end position="194"/>
    </location>
</feature>
<dbReference type="GO" id="GO:0018845">
    <property type="term" value="F:2-hydroxychromene-2-carboxylate isomerase activity"/>
    <property type="evidence" value="ECO:0007669"/>
    <property type="project" value="UniProtKB-UniRule"/>
</dbReference>
<accession>A0A1H9ACH4</accession>
<comment type="catalytic activity">
    <reaction evidence="1">
        <text>2-hydroxychromene-2-carboxylate = (3E)-4-(2-hydroxyphenyl)-2-oxobut-3-enoate</text>
        <dbReference type="Rhea" id="RHEA:27401"/>
        <dbReference type="ChEBI" id="CHEBI:59350"/>
        <dbReference type="ChEBI" id="CHEBI:59353"/>
        <dbReference type="EC" id="5.99.1.4"/>
    </reaction>
</comment>
<dbReference type="EMBL" id="FOFS01000001">
    <property type="protein sequence ID" value="SEP74133.1"/>
    <property type="molecule type" value="Genomic_DNA"/>
</dbReference>
<dbReference type="RefSeq" id="WP_093281117.1">
    <property type="nucleotide sequence ID" value="NZ_FOFS01000001.1"/>
</dbReference>
<dbReference type="Proteomes" id="UP000199233">
    <property type="component" value="Unassembled WGS sequence"/>
</dbReference>